<accession>A0ABR2CSW3</accession>
<evidence type="ECO:0000313" key="2">
    <source>
        <dbReference type="Proteomes" id="UP001472677"/>
    </source>
</evidence>
<gene>
    <name evidence="1" type="ORF">V6N12_066573</name>
</gene>
<reference evidence="1 2" key="1">
    <citation type="journal article" date="2024" name="G3 (Bethesda)">
        <title>Genome assembly of Hibiscus sabdariffa L. provides insights into metabolisms of medicinal natural products.</title>
        <authorList>
            <person name="Kim T."/>
        </authorList>
    </citation>
    <scope>NUCLEOTIDE SEQUENCE [LARGE SCALE GENOMIC DNA]</scope>
    <source>
        <strain evidence="1">TK-2024</strain>
        <tissue evidence="1">Old leaves</tissue>
    </source>
</reference>
<evidence type="ECO:0000313" key="1">
    <source>
        <dbReference type="EMBL" id="KAK8522003.1"/>
    </source>
</evidence>
<sequence length="77" mass="8589">MSAIALTFLGIGIAKAKIGDKGYAVPVGLVLFERRLFPWVDALIKAEKTSEEQYGRKLGRTSLLSPELYEFCITHIF</sequence>
<dbReference type="Proteomes" id="UP001472677">
    <property type="component" value="Unassembled WGS sequence"/>
</dbReference>
<dbReference type="EMBL" id="JBBPBM010000046">
    <property type="protein sequence ID" value="KAK8522003.1"/>
    <property type="molecule type" value="Genomic_DNA"/>
</dbReference>
<comment type="caution">
    <text evidence="1">The sequence shown here is derived from an EMBL/GenBank/DDBJ whole genome shotgun (WGS) entry which is preliminary data.</text>
</comment>
<organism evidence="1 2">
    <name type="scientific">Hibiscus sabdariffa</name>
    <name type="common">roselle</name>
    <dbReference type="NCBI Taxonomy" id="183260"/>
    <lineage>
        <taxon>Eukaryota</taxon>
        <taxon>Viridiplantae</taxon>
        <taxon>Streptophyta</taxon>
        <taxon>Embryophyta</taxon>
        <taxon>Tracheophyta</taxon>
        <taxon>Spermatophyta</taxon>
        <taxon>Magnoliopsida</taxon>
        <taxon>eudicotyledons</taxon>
        <taxon>Gunneridae</taxon>
        <taxon>Pentapetalae</taxon>
        <taxon>rosids</taxon>
        <taxon>malvids</taxon>
        <taxon>Malvales</taxon>
        <taxon>Malvaceae</taxon>
        <taxon>Malvoideae</taxon>
        <taxon>Hibiscus</taxon>
    </lineage>
</organism>
<proteinExistence type="predicted"/>
<name>A0ABR2CSW3_9ROSI</name>
<protein>
    <submittedName>
        <fullName evidence="1">Uncharacterized protein</fullName>
    </submittedName>
</protein>
<keyword evidence="2" id="KW-1185">Reference proteome</keyword>